<evidence type="ECO:0000313" key="3">
    <source>
        <dbReference type="EMBL" id="TWI53917.1"/>
    </source>
</evidence>
<dbReference type="Proteomes" id="UP000316905">
    <property type="component" value="Unassembled WGS sequence"/>
</dbReference>
<sequence>MAVASDLTLSSTPDLRSATRMTPSSERAGEASRKDTTSFAELYAQEQQPARKEPTQSARVERREMSEKPERASKSTQERDTEVPTRTNAAPAEKKTASADSGKSLPVGEEEEPVPEAQLDPLLLLGMTGQLPEEPAIPPSLSGNSLTSALEMVEEGADNPAVALLPTDTLILEGTSSLQEVSRLSGSVAPNADTKANALTQQVNTDVSKQPIMMATVLSEQVATEGDLAGDALQLLSEADDGKGTSAAKAESFTDRLGALTQAMSASAQTTRPVMPTVPGQPVPMNQPGWSEAVVDRVMWMSSQNLKSADIQMEPAGLGRLEVRIQMSPEQTQVTFASPHAAVRDALDSQSQRLRDLFVQQGMTLDVNVSDQSMHRSWQGSQGDSRPGSGRSTGLHQDEAVEQVGSMTIETPVQTTLKRDDGHVDYYA</sequence>
<protein>
    <submittedName>
        <fullName evidence="3">Flagellar hook-length control protein FliK</fullName>
    </submittedName>
</protein>
<feature type="compositionally biased region" description="Basic and acidic residues" evidence="1">
    <location>
        <begin position="49"/>
        <end position="83"/>
    </location>
</feature>
<evidence type="ECO:0000313" key="4">
    <source>
        <dbReference type="Proteomes" id="UP000316905"/>
    </source>
</evidence>
<gene>
    <name evidence="3" type="ORF">IQ22_02528</name>
</gene>
<dbReference type="CDD" id="cd17470">
    <property type="entry name" value="T3SS_Flik_C"/>
    <property type="match status" value="1"/>
</dbReference>
<keyword evidence="3" id="KW-0282">Flagellum</keyword>
<dbReference type="PANTHER" id="PTHR37533">
    <property type="entry name" value="FLAGELLAR HOOK-LENGTH CONTROL PROTEIN"/>
    <property type="match status" value="1"/>
</dbReference>
<keyword evidence="3" id="KW-0966">Cell projection</keyword>
<feature type="domain" description="Flagellar hook-length control protein-like C-terminal" evidence="2">
    <location>
        <begin position="296"/>
        <end position="374"/>
    </location>
</feature>
<dbReference type="EMBL" id="VLKY01000007">
    <property type="protein sequence ID" value="TWI53917.1"/>
    <property type="molecule type" value="Genomic_DNA"/>
</dbReference>
<dbReference type="RefSeq" id="WP_145142186.1">
    <property type="nucleotide sequence ID" value="NZ_VLKY01000007.1"/>
</dbReference>
<feature type="compositionally biased region" description="Basic and acidic residues" evidence="1">
    <location>
        <begin position="27"/>
        <end position="36"/>
    </location>
</feature>
<organism evidence="3 4">
    <name type="scientific">Pseudomonas duriflava</name>
    <dbReference type="NCBI Taxonomy" id="459528"/>
    <lineage>
        <taxon>Bacteria</taxon>
        <taxon>Pseudomonadati</taxon>
        <taxon>Pseudomonadota</taxon>
        <taxon>Gammaproteobacteria</taxon>
        <taxon>Pseudomonadales</taxon>
        <taxon>Pseudomonadaceae</taxon>
        <taxon>Pseudomonas</taxon>
    </lineage>
</organism>
<feature type="region of interest" description="Disordered" evidence="1">
    <location>
        <begin position="371"/>
        <end position="394"/>
    </location>
</feature>
<reference evidence="3 4" key="1">
    <citation type="journal article" date="2015" name="Stand. Genomic Sci.">
        <title>Genomic Encyclopedia of Bacterial and Archaeal Type Strains, Phase III: the genomes of soil and plant-associated and newly described type strains.</title>
        <authorList>
            <person name="Whitman W.B."/>
            <person name="Woyke T."/>
            <person name="Klenk H.P."/>
            <person name="Zhou Y."/>
            <person name="Lilburn T.G."/>
            <person name="Beck B.J."/>
            <person name="De Vos P."/>
            <person name="Vandamme P."/>
            <person name="Eisen J.A."/>
            <person name="Garrity G."/>
            <person name="Hugenholtz P."/>
            <person name="Kyrpides N.C."/>
        </authorList>
    </citation>
    <scope>NUCLEOTIDE SEQUENCE [LARGE SCALE GENOMIC DNA]</scope>
    <source>
        <strain evidence="3 4">CGMCC 1.6858</strain>
    </source>
</reference>
<feature type="region of interest" description="Disordered" evidence="1">
    <location>
        <begin position="1"/>
        <end position="115"/>
    </location>
</feature>
<dbReference type="InterPro" id="IPR021136">
    <property type="entry name" value="Flagellar_hook_control-like_C"/>
</dbReference>
<dbReference type="PANTHER" id="PTHR37533:SF2">
    <property type="entry name" value="FLAGELLAR HOOK-LENGTH CONTROL PROTEIN"/>
    <property type="match status" value="1"/>
</dbReference>
<proteinExistence type="predicted"/>
<dbReference type="Pfam" id="PF02120">
    <property type="entry name" value="Flg_hook"/>
    <property type="match status" value="1"/>
</dbReference>
<accession>A0A562QAZ7</accession>
<dbReference type="AlphaFoldDB" id="A0A562QAZ7"/>
<dbReference type="Gene3D" id="3.30.750.140">
    <property type="match status" value="1"/>
</dbReference>
<comment type="caution">
    <text evidence="3">The sequence shown here is derived from an EMBL/GenBank/DDBJ whole genome shotgun (WGS) entry which is preliminary data.</text>
</comment>
<feature type="compositionally biased region" description="Polar residues" evidence="1">
    <location>
        <begin position="7"/>
        <end position="25"/>
    </location>
</feature>
<dbReference type="InterPro" id="IPR052563">
    <property type="entry name" value="FliK"/>
</dbReference>
<name>A0A562QAZ7_9PSED</name>
<evidence type="ECO:0000256" key="1">
    <source>
        <dbReference type="SAM" id="MobiDB-lite"/>
    </source>
</evidence>
<keyword evidence="3" id="KW-0969">Cilium</keyword>
<feature type="region of interest" description="Disordered" evidence="1">
    <location>
        <begin position="266"/>
        <end position="287"/>
    </location>
</feature>
<dbReference type="InterPro" id="IPR038610">
    <property type="entry name" value="FliK-like_C_sf"/>
</dbReference>
<dbReference type="OrthoDB" id="1792985at2"/>
<evidence type="ECO:0000259" key="2">
    <source>
        <dbReference type="Pfam" id="PF02120"/>
    </source>
</evidence>
<keyword evidence="4" id="KW-1185">Reference proteome</keyword>